<protein>
    <submittedName>
        <fullName evidence="3">Uncharacterized protein</fullName>
    </submittedName>
</protein>
<organism evidence="3 4">
    <name type="scientific">Ficus carica</name>
    <name type="common">Common fig</name>
    <dbReference type="NCBI Taxonomy" id="3494"/>
    <lineage>
        <taxon>Eukaryota</taxon>
        <taxon>Viridiplantae</taxon>
        <taxon>Streptophyta</taxon>
        <taxon>Embryophyta</taxon>
        <taxon>Tracheophyta</taxon>
        <taxon>Spermatophyta</taxon>
        <taxon>Magnoliopsida</taxon>
        <taxon>eudicotyledons</taxon>
        <taxon>Gunneridae</taxon>
        <taxon>Pentapetalae</taxon>
        <taxon>rosids</taxon>
        <taxon>fabids</taxon>
        <taxon>Rosales</taxon>
        <taxon>Moraceae</taxon>
        <taxon>Ficeae</taxon>
        <taxon>Ficus</taxon>
    </lineage>
</organism>
<evidence type="ECO:0000313" key="4">
    <source>
        <dbReference type="Proteomes" id="UP001187192"/>
    </source>
</evidence>
<sequence length="149" mass="16566">MDLAYALYITRDNMGSFCSCFRSEPKPGPPDHPKLQIVPHPHAEHPHDDQVSAPFPPPPPPPSSGDDAPKSVKDNLDPADQGLEDNDAHEKSANHNHHDQPADHHHDQDRDDQKKSPVAKDDRVITSLEVAKRYPGSVLVTDYGVNQRR</sequence>
<feature type="compositionally biased region" description="Basic and acidic residues" evidence="1">
    <location>
        <begin position="41"/>
        <end position="50"/>
    </location>
</feature>
<feature type="compositionally biased region" description="Basic and acidic residues" evidence="1">
    <location>
        <begin position="67"/>
        <end position="76"/>
    </location>
</feature>
<feature type="region of interest" description="Disordered" evidence="1">
    <location>
        <begin position="20"/>
        <end position="149"/>
    </location>
</feature>
<evidence type="ECO:0000313" key="3">
    <source>
        <dbReference type="EMBL" id="GMN68733.1"/>
    </source>
</evidence>
<dbReference type="AlphaFoldDB" id="A0AA88J9C7"/>
<dbReference type="EMBL" id="BTGU01000681">
    <property type="protein sequence ID" value="GMN68730.1"/>
    <property type="molecule type" value="Genomic_DNA"/>
</dbReference>
<name>A0AA88J9C7_FICCA</name>
<evidence type="ECO:0000313" key="2">
    <source>
        <dbReference type="EMBL" id="GMN68730.1"/>
    </source>
</evidence>
<accession>A0AA88J9C7</accession>
<evidence type="ECO:0000256" key="1">
    <source>
        <dbReference type="SAM" id="MobiDB-lite"/>
    </source>
</evidence>
<proteinExistence type="predicted"/>
<feature type="compositionally biased region" description="Pro residues" evidence="1">
    <location>
        <begin position="54"/>
        <end position="63"/>
    </location>
</feature>
<feature type="compositionally biased region" description="Basic and acidic residues" evidence="1">
    <location>
        <begin position="23"/>
        <end position="34"/>
    </location>
</feature>
<keyword evidence="4" id="KW-1185">Reference proteome</keyword>
<reference evidence="3" key="1">
    <citation type="submission" date="2023-07" db="EMBL/GenBank/DDBJ databases">
        <title>draft genome sequence of fig (Ficus carica).</title>
        <authorList>
            <person name="Takahashi T."/>
            <person name="Nishimura K."/>
        </authorList>
    </citation>
    <scope>NUCLEOTIDE SEQUENCE</scope>
</reference>
<dbReference type="EMBL" id="BTGU01000682">
    <property type="protein sequence ID" value="GMN68733.1"/>
    <property type="molecule type" value="Genomic_DNA"/>
</dbReference>
<feature type="compositionally biased region" description="Basic and acidic residues" evidence="1">
    <location>
        <begin position="86"/>
        <end position="124"/>
    </location>
</feature>
<gene>
    <name evidence="2" type="ORF">TIFTF001_037779</name>
    <name evidence="3" type="ORF">TIFTF001_037788</name>
</gene>
<comment type="caution">
    <text evidence="3">The sequence shown here is derived from an EMBL/GenBank/DDBJ whole genome shotgun (WGS) entry which is preliminary data.</text>
</comment>
<dbReference type="Proteomes" id="UP001187192">
    <property type="component" value="Unassembled WGS sequence"/>
</dbReference>